<dbReference type="AlphaFoldDB" id="A0AAD0XQB4"/>
<dbReference type="KEGG" id="lkm:EFP84_14965"/>
<protein>
    <submittedName>
        <fullName evidence="1">Uncharacterized protein</fullName>
    </submittedName>
</protein>
<dbReference type="Proteomes" id="UP000276407">
    <property type="component" value="Chromosome 1"/>
</dbReference>
<dbReference type="EMBL" id="CP033614">
    <property type="protein sequence ID" value="AYV56665.1"/>
    <property type="molecule type" value="Genomic_DNA"/>
</dbReference>
<reference evidence="1 2" key="1">
    <citation type="submission" date="2018-11" db="EMBL/GenBank/DDBJ databases">
        <title>Complete genome sequence of Leptospira kmetyi isolate LS 001/16 from soil sample associated with a leptospirosis patient in Kelantan.</title>
        <authorList>
            <person name="Muhammad Yusoff F."/>
            <person name="Muhammad Yusoff S."/>
            <person name="Ahmad M.N."/>
            <person name="Yusof N.Y."/>
            <person name="Aziah I."/>
        </authorList>
    </citation>
    <scope>NUCLEOTIDE SEQUENCE [LARGE SCALE GENOMIC DNA]</scope>
    <source>
        <strain evidence="1 2">LS 001/16</strain>
    </source>
</reference>
<evidence type="ECO:0000313" key="2">
    <source>
        <dbReference type="Proteomes" id="UP000276407"/>
    </source>
</evidence>
<gene>
    <name evidence="1" type="ORF">EFP84_14965</name>
</gene>
<evidence type="ECO:0000313" key="1">
    <source>
        <dbReference type="EMBL" id="AYV56665.1"/>
    </source>
</evidence>
<accession>A0AAD0XQB4</accession>
<organism evidence="1 2">
    <name type="scientific">Leptospira kmetyi</name>
    <dbReference type="NCBI Taxonomy" id="408139"/>
    <lineage>
        <taxon>Bacteria</taxon>
        <taxon>Pseudomonadati</taxon>
        <taxon>Spirochaetota</taxon>
        <taxon>Spirochaetia</taxon>
        <taxon>Leptospirales</taxon>
        <taxon>Leptospiraceae</taxon>
        <taxon>Leptospira</taxon>
    </lineage>
</organism>
<proteinExistence type="predicted"/>
<name>A0AAD0XQB4_9LEPT</name>
<sequence length="71" mass="8180">MKPRPFRESRFEKVGTTPFSTFAFYKSPKRNRSRILVDSGSEAFQAGADLSERIQILKSDKVDCEIIIKVR</sequence>